<evidence type="ECO:0000313" key="3">
    <source>
        <dbReference type="EMBL" id="EEP79005.1"/>
    </source>
</evidence>
<feature type="compositionally biased region" description="Basic and acidic residues" evidence="2">
    <location>
        <begin position="89"/>
        <end position="116"/>
    </location>
</feature>
<dbReference type="InParanoid" id="C4JLZ3"/>
<dbReference type="HOGENOM" id="CLU_340960_0_0_1"/>
<dbReference type="OMA" id="QAYRYKY"/>
<dbReference type="RefSeq" id="XP_002544334.1">
    <property type="nucleotide sequence ID" value="XM_002544288.1"/>
</dbReference>
<evidence type="ECO:0000313" key="4">
    <source>
        <dbReference type="Proteomes" id="UP000002058"/>
    </source>
</evidence>
<dbReference type="eggNOG" id="ENOG502SWW9">
    <property type="taxonomic scope" value="Eukaryota"/>
</dbReference>
<name>C4JLZ3_UNCRE</name>
<dbReference type="VEuPathDB" id="FungiDB:UREG_03851"/>
<dbReference type="EMBL" id="CH476616">
    <property type="protein sequence ID" value="EEP79005.1"/>
    <property type="molecule type" value="Genomic_DNA"/>
</dbReference>
<evidence type="ECO:0000256" key="1">
    <source>
        <dbReference type="SAM" id="Coils"/>
    </source>
</evidence>
<keyword evidence="4" id="KW-1185">Reference proteome</keyword>
<feature type="compositionally biased region" description="Basic and acidic residues" evidence="2">
    <location>
        <begin position="131"/>
        <end position="147"/>
    </location>
</feature>
<feature type="compositionally biased region" description="Polar residues" evidence="2">
    <location>
        <begin position="1"/>
        <end position="14"/>
    </location>
</feature>
<dbReference type="Gene3D" id="1.20.5.400">
    <property type="match status" value="1"/>
</dbReference>
<proteinExistence type="predicted"/>
<dbReference type="GeneID" id="8441448"/>
<protein>
    <recommendedName>
        <fullName evidence="5">Spindle pole body associated protein SnaD</fullName>
    </recommendedName>
</protein>
<dbReference type="OrthoDB" id="3911405at2759"/>
<reference evidence="4" key="1">
    <citation type="journal article" date="2009" name="Genome Res.">
        <title>Comparative genomic analyses of the human fungal pathogens Coccidioides and their relatives.</title>
        <authorList>
            <person name="Sharpton T.J."/>
            <person name="Stajich J.E."/>
            <person name="Rounsley S.D."/>
            <person name="Gardner M.J."/>
            <person name="Wortman J.R."/>
            <person name="Jordar V.S."/>
            <person name="Maiti R."/>
            <person name="Kodira C.D."/>
            <person name="Neafsey D.E."/>
            <person name="Zeng Q."/>
            <person name="Hung C.-Y."/>
            <person name="McMahan C."/>
            <person name="Muszewska A."/>
            <person name="Grynberg M."/>
            <person name="Mandel M.A."/>
            <person name="Kellner E.M."/>
            <person name="Barker B.M."/>
            <person name="Galgiani J.N."/>
            <person name="Orbach M.J."/>
            <person name="Kirkland T.N."/>
            <person name="Cole G.T."/>
            <person name="Henn M.R."/>
            <person name="Birren B.W."/>
            <person name="Taylor J.W."/>
        </authorList>
    </citation>
    <scope>NUCLEOTIDE SEQUENCE [LARGE SCALE GENOMIC DNA]</scope>
    <source>
        <strain evidence="4">UAMH 1704</strain>
    </source>
</reference>
<feature type="coiled-coil region" evidence="1">
    <location>
        <begin position="451"/>
        <end position="485"/>
    </location>
</feature>
<feature type="compositionally biased region" description="Basic residues" evidence="2">
    <location>
        <begin position="47"/>
        <end position="60"/>
    </location>
</feature>
<accession>C4JLZ3</accession>
<evidence type="ECO:0000256" key="2">
    <source>
        <dbReference type="SAM" id="MobiDB-lite"/>
    </source>
</evidence>
<evidence type="ECO:0008006" key="5">
    <source>
        <dbReference type="Google" id="ProtNLM"/>
    </source>
</evidence>
<sequence length="717" mass="81018">MANGDSSPFATSHDTLGMSFLHTPRFMQSSPPKLSPYNRPGIQHGSATRRMKTGTRRSSKSPRSSDGDDSEANLSDYTFDLNNLPDARASTEKKDDGIANKAASKDNDSLSEHGGPDDFTLNMVQMLKGGNMEDDKDNPLENSKADVDIDGPPTRQAHDETSEIEPPLEMSTPAHVLSRRNDFTHHETQQKQQNNEFALELERLRKELRKKDEIISANQRRVLDAASIVQQVRHLQAELEKENKKRLAESASTDKQIRELETQIRVKDEELKFKNQNGDEEACSLLREQLQAKEKLLQQTKAKLDETIASSQRELSDMAAENDQLRSEHHENVCELDKLDSDIESLTTERDMLQTRNQHLDKRVKHLESELTKLQQSLSMEKSETASNFDALKNVANNLSLAIDGKSFKQVLDIVMRTYQSRRDEDASRAQITTSETENKENGATNTQAQLQEAKMLNQFLSLQLEEAREDLLKTDNALDTIQEKYSSALDAGNAQMLKLCRALEKASLQHAEAVETVKHISENVIQTPLNPETSPPPSLAEVENRFEMKDSPKSHREEIDQMEDSHALKISKLRDSHAQSTRTLHALLGAAQDRERELQSELVEVRKLLSSNTKEISALETERERLESVIEAKDAAAAALDSKFAAVLKKREEVWGSRIEKLLHDRERMGKALMWTWGEMEVGKANQREDTRGTTTAARHTQGYRYKHVARMKGTG</sequence>
<dbReference type="STRING" id="336963.C4JLZ3"/>
<dbReference type="KEGG" id="ure:UREG_03851"/>
<feature type="coiled-coil region" evidence="1">
    <location>
        <begin position="610"/>
        <end position="637"/>
    </location>
</feature>
<organism evidence="3 4">
    <name type="scientific">Uncinocarpus reesii (strain UAMH 1704)</name>
    <dbReference type="NCBI Taxonomy" id="336963"/>
    <lineage>
        <taxon>Eukaryota</taxon>
        <taxon>Fungi</taxon>
        <taxon>Dikarya</taxon>
        <taxon>Ascomycota</taxon>
        <taxon>Pezizomycotina</taxon>
        <taxon>Eurotiomycetes</taxon>
        <taxon>Eurotiomycetidae</taxon>
        <taxon>Onygenales</taxon>
        <taxon>Onygenaceae</taxon>
        <taxon>Uncinocarpus</taxon>
    </lineage>
</organism>
<feature type="region of interest" description="Disordered" evidence="2">
    <location>
        <begin position="1"/>
        <end position="166"/>
    </location>
</feature>
<feature type="region of interest" description="Disordered" evidence="2">
    <location>
        <begin position="423"/>
        <end position="445"/>
    </location>
</feature>
<gene>
    <name evidence="3" type="ORF">UREG_03851</name>
</gene>
<dbReference type="AlphaFoldDB" id="C4JLZ3"/>
<keyword evidence="1" id="KW-0175">Coiled coil</keyword>
<feature type="coiled-coil region" evidence="1">
    <location>
        <begin position="187"/>
        <end position="384"/>
    </location>
</feature>
<feature type="compositionally biased region" description="Polar residues" evidence="2">
    <location>
        <begin position="430"/>
        <end position="445"/>
    </location>
</feature>
<dbReference type="Proteomes" id="UP000002058">
    <property type="component" value="Unassembled WGS sequence"/>
</dbReference>